<dbReference type="Proteomes" id="UP001212263">
    <property type="component" value="Unassembled WGS sequence"/>
</dbReference>
<evidence type="ECO:0000256" key="5">
    <source>
        <dbReference type="SAM" id="Phobius"/>
    </source>
</evidence>
<comment type="subcellular location">
    <subcellularLocation>
        <location evidence="1">Membrane</location>
        <topology evidence="1">Multi-pass membrane protein</topology>
    </subcellularLocation>
</comment>
<evidence type="ECO:0000256" key="1">
    <source>
        <dbReference type="ARBA" id="ARBA00004141"/>
    </source>
</evidence>
<dbReference type="InterPro" id="IPR006480">
    <property type="entry name" value="Phage_holin_4_1"/>
</dbReference>
<evidence type="ECO:0000256" key="2">
    <source>
        <dbReference type="ARBA" id="ARBA00022692"/>
    </source>
</evidence>
<dbReference type="Proteomes" id="UP000284434">
    <property type="component" value="Unassembled WGS sequence"/>
</dbReference>
<reference evidence="6" key="2">
    <citation type="submission" date="2023-01" db="EMBL/GenBank/DDBJ databases">
        <title>Human gut microbiome strain richness.</title>
        <authorList>
            <person name="Chen-Liaw A."/>
        </authorList>
    </citation>
    <scope>NUCLEOTIDE SEQUENCE</scope>
    <source>
        <strain evidence="6">RTP21484st1_B7_RTP21484_190118</strain>
    </source>
</reference>
<proteinExistence type="predicted"/>
<feature type="transmembrane region" description="Helical" evidence="5">
    <location>
        <begin position="59"/>
        <end position="79"/>
    </location>
</feature>
<keyword evidence="2 5" id="KW-0812">Transmembrane</keyword>
<name>A0A413IG72_9BACT</name>
<keyword evidence="3 5" id="KW-1133">Transmembrane helix</keyword>
<keyword evidence="4 5" id="KW-0472">Membrane</keyword>
<dbReference type="RefSeq" id="WP_118102785.1">
    <property type="nucleotide sequence ID" value="NZ_JADMSC010000062.1"/>
</dbReference>
<reference evidence="7 8" key="1">
    <citation type="submission" date="2018-08" db="EMBL/GenBank/DDBJ databases">
        <title>A genome reference for cultivated species of the human gut microbiota.</title>
        <authorList>
            <person name="Zou Y."/>
            <person name="Xue W."/>
            <person name="Luo G."/>
        </authorList>
    </citation>
    <scope>NUCLEOTIDE SEQUENCE [LARGE SCALE GENOMIC DNA]</scope>
    <source>
        <strain evidence="7 8">OF03-11</strain>
    </source>
</reference>
<protein>
    <submittedName>
        <fullName evidence="6">Phage holin family protein</fullName>
    </submittedName>
</protein>
<accession>A0A413IG72</accession>
<dbReference type="AlphaFoldDB" id="A0A413IG72"/>
<dbReference type="GO" id="GO:0016020">
    <property type="term" value="C:membrane"/>
    <property type="evidence" value="ECO:0007669"/>
    <property type="project" value="UniProtKB-SubCell"/>
</dbReference>
<comment type="caution">
    <text evidence="7">The sequence shown here is derived from an EMBL/GenBank/DDBJ whole genome shotgun (WGS) entry which is preliminary data.</text>
</comment>
<evidence type="ECO:0000256" key="4">
    <source>
        <dbReference type="ARBA" id="ARBA00023136"/>
    </source>
</evidence>
<dbReference type="EMBL" id="QSCO01000002">
    <property type="protein sequence ID" value="RGY09529.1"/>
    <property type="molecule type" value="Genomic_DNA"/>
</dbReference>
<organism evidence="7 8">
    <name type="scientific">Odoribacter splanchnicus</name>
    <dbReference type="NCBI Taxonomy" id="28118"/>
    <lineage>
        <taxon>Bacteria</taxon>
        <taxon>Pseudomonadati</taxon>
        <taxon>Bacteroidota</taxon>
        <taxon>Bacteroidia</taxon>
        <taxon>Bacteroidales</taxon>
        <taxon>Odoribacteraceae</taxon>
        <taxon>Odoribacter</taxon>
    </lineage>
</organism>
<evidence type="ECO:0000313" key="7">
    <source>
        <dbReference type="EMBL" id="RGY09529.1"/>
    </source>
</evidence>
<gene>
    <name evidence="7" type="ORF">DXA53_01730</name>
    <name evidence="6" type="ORF">PN645_02325</name>
</gene>
<dbReference type="Pfam" id="PF05105">
    <property type="entry name" value="Phage_holin_4_1"/>
    <property type="match status" value="1"/>
</dbReference>
<dbReference type="EMBL" id="JAQMRD010000002">
    <property type="protein sequence ID" value="MDB9221841.1"/>
    <property type="molecule type" value="Genomic_DNA"/>
</dbReference>
<evidence type="ECO:0000313" key="6">
    <source>
        <dbReference type="EMBL" id="MDB9221841.1"/>
    </source>
</evidence>
<evidence type="ECO:0000313" key="8">
    <source>
        <dbReference type="Proteomes" id="UP000284434"/>
    </source>
</evidence>
<evidence type="ECO:0000256" key="3">
    <source>
        <dbReference type="ARBA" id="ARBA00022989"/>
    </source>
</evidence>
<sequence>MEQYIHKWLLFSAGAITAYMSDIIGIVILFLILFIADFVTGCVASFLTGNKIESYRLRWSFVKTFCYFGTFVFTVISGLCLNKLPFFINIMKLEVYVALWIEAVSITENLIKIFPGVVFLEYMHFMVSSEWVKKISGLANFLKEKGEKK</sequence>
<feature type="transmembrane region" description="Helical" evidence="5">
    <location>
        <begin position="23"/>
        <end position="47"/>
    </location>
</feature>